<protein>
    <submittedName>
        <fullName evidence="1">Uncharacterized protein</fullName>
    </submittedName>
</protein>
<evidence type="ECO:0000313" key="1">
    <source>
        <dbReference type="EMBL" id="GBN94143.1"/>
    </source>
</evidence>
<evidence type="ECO:0000313" key="2">
    <source>
        <dbReference type="Proteomes" id="UP000499080"/>
    </source>
</evidence>
<comment type="caution">
    <text evidence="1">The sequence shown here is derived from an EMBL/GenBank/DDBJ whole genome shotgun (WGS) entry which is preliminary data.</text>
</comment>
<reference evidence="1 2" key="1">
    <citation type="journal article" date="2019" name="Sci. Rep.">
        <title>Orb-weaving spider Araneus ventricosus genome elucidates the spidroin gene catalogue.</title>
        <authorList>
            <person name="Kono N."/>
            <person name="Nakamura H."/>
            <person name="Ohtoshi R."/>
            <person name="Moran D.A.P."/>
            <person name="Shinohara A."/>
            <person name="Yoshida Y."/>
            <person name="Fujiwara M."/>
            <person name="Mori M."/>
            <person name="Tomita M."/>
            <person name="Arakawa K."/>
        </authorList>
    </citation>
    <scope>NUCLEOTIDE SEQUENCE [LARGE SCALE GENOMIC DNA]</scope>
</reference>
<accession>A0A4Y2T2P0</accession>
<dbReference type="OrthoDB" id="6433828at2759"/>
<sequence length="119" mass="13586">MESQVFYLADTYTAPFVILKLRKNSRSLRSHSANCFLNNASQLRVTEQPGKRHCFLDIVPARERTRIGPNDILLTPRRSWGSTERKMGNTSAAFWKRDDTIPLPAHTVNNSAGEIHEFD</sequence>
<proteinExistence type="predicted"/>
<keyword evidence="2" id="KW-1185">Reference proteome</keyword>
<name>A0A4Y2T2P0_ARAVE</name>
<dbReference type="Proteomes" id="UP000499080">
    <property type="component" value="Unassembled WGS sequence"/>
</dbReference>
<dbReference type="AlphaFoldDB" id="A0A4Y2T2P0"/>
<organism evidence="1 2">
    <name type="scientific">Araneus ventricosus</name>
    <name type="common">Orbweaver spider</name>
    <name type="synonym">Epeira ventricosa</name>
    <dbReference type="NCBI Taxonomy" id="182803"/>
    <lineage>
        <taxon>Eukaryota</taxon>
        <taxon>Metazoa</taxon>
        <taxon>Ecdysozoa</taxon>
        <taxon>Arthropoda</taxon>
        <taxon>Chelicerata</taxon>
        <taxon>Arachnida</taxon>
        <taxon>Araneae</taxon>
        <taxon>Araneomorphae</taxon>
        <taxon>Entelegynae</taxon>
        <taxon>Araneoidea</taxon>
        <taxon>Araneidae</taxon>
        <taxon>Araneus</taxon>
    </lineage>
</organism>
<dbReference type="EMBL" id="BGPR01025337">
    <property type="protein sequence ID" value="GBN94143.1"/>
    <property type="molecule type" value="Genomic_DNA"/>
</dbReference>
<gene>
    <name evidence="1" type="ORF">AVEN_254163_1</name>
</gene>